<sequence>MPFDRPTLEAAIQASGGAQQPDDQIDGLLAKLQVLETTGCVIQPNWTPNPPQTGHAFHAKLDT</sequence>
<comment type="caution">
    <text evidence="1">The sequence shown here is derived from an EMBL/GenBank/DDBJ whole genome shotgun (WGS) entry which is preliminary data.</text>
</comment>
<proteinExistence type="predicted"/>
<protein>
    <submittedName>
        <fullName evidence="1">Uncharacterized protein</fullName>
    </submittedName>
</protein>
<evidence type="ECO:0000313" key="2">
    <source>
        <dbReference type="Proteomes" id="UP001595530"/>
    </source>
</evidence>
<organism evidence="1 2">
    <name type="scientific">Undibacterium arcticum</name>
    <dbReference type="NCBI Taxonomy" id="1762892"/>
    <lineage>
        <taxon>Bacteria</taxon>
        <taxon>Pseudomonadati</taxon>
        <taxon>Pseudomonadota</taxon>
        <taxon>Betaproteobacteria</taxon>
        <taxon>Burkholderiales</taxon>
        <taxon>Oxalobacteraceae</taxon>
        <taxon>Undibacterium</taxon>
    </lineage>
</organism>
<gene>
    <name evidence="1" type="ORF">ACFOFO_20785</name>
</gene>
<feature type="non-terminal residue" evidence="1">
    <location>
        <position position="63"/>
    </location>
</feature>
<dbReference type="Proteomes" id="UP001595530">
    <property type="component" value="Unassembled WGS sequence"/>
</dbReference>
<reference evidence="2" key="1">
    <citation type="journal article" date="2019" name="Int. J. Syst. Evol. Microbiol.">
        <title>The Global Catalogue of Microorganisms (GCM) 10K type strain sequencing project: providing services to taxonomists for standard genome sequencing and annotation.</title>
        <authorList>
            <consortium name="The Broad Institute Genomics Platform"/>
            <consortium name="The Broad Institute Genome Sequencing Center for Infectious Disease"/>
            <person name="Wu L."/>
            <person name="Ma J."/>
        </authorList>
    </citation>
    <scope>NUCLEOTIDE SEQUENCE [LARGE SCALE GENOMIC DNA]</scope>
    <source>
        <strain evidence="2">KCTC 42986</strain>
    </source>
</reference>
<dbReference type="EMBL" id="JBHRTP010000077">
    <property type="protein sequence ID" value="MFC3110369.1"/>
    <property type="molecule type" value="Genomic_DNA"/>
</dbReference>
<dbReference type="RefSeq" id="WP_390332704.1">
    <property type="nucleotide sequence ID" value="NZ_JBHRTP010000077.1"/>
</dbReference>
<keyword evidence="2" id="KW-1185">Reference proteome</keyword>
<evidence type="ECO:0000313" key="1">
    <source>
        <dbReference type="EMBL" id="MFC3110369.1"/>
    </source>
</evidence>
<accession>A0ABV7F851</accession>
<name>A0ABV7F851_9BURK</name>